<feature type="region of interest" description="Disordered" evidence="1">
    <location>
        <begin position="1"/>
        <end position="153"/>
    </location>
</feature>
<feature type="compositionally biased region" description="Basic and acidic residues" evidence="1">
    <location>
        <begin position="83"/>
        <end position="93"/>
    </location>
</feature>
<evidence type="ECO:0000313" key="2">
    <source>
        <dbReference type="EMBL" id="KAK6953183.1"/>
    </source>
</evidence>
<organism evidence="2 3">
    <name type="scientific">Daldinia eschscholtzii</name>
    <dbReference type="NCBI Taxonomy" id="292717"/>
    <lineage>
        <taxon>Eukaryota</taxon>
        <taxon>Fungi</taxon>
        <taxon>Dikarya</taxon>
        <taxon>Ascomycota</taxon>
        <taxon>Pezizomycotina</taxon>
        <taxon>Sordariomycetes</taxon>
        <taxon>Xylariomycetidae</taxon>
        <taxon>Xylariales</taxon>
        <taxon>Hypoxylaceae</taxon>
        <taxon>Daldinia</taxon>
    </lineage>
</organism>
<sequence length="220" mass="23264">MPSVRSCLLRPLTEATKGEDMSGGLPTPVRSPEGNVSPKSQASSKKTDYFSLNKRTSPLSGSGSTQNSAKSTPRASLVQRAVAEPKGKGKETAESTGDASATTPGETASSAGSSGPPSRKASISSITFAPPRHPSLPQGLKKPHAGSRIRAASPPHRRLFKCKDSRESCCAITLKAIRARVPARSHFLAETLLRPKNKNFVCYYIIGPLEDTEAAKDPIL</sequence>
<gene>
    <name evidence="2" type="ORF">Daesc_005483</name>
</gene>
<comment type="caution">
    <text evidence="2">The sequence shown here is derived from an EMBL/GenBank/DDBJ whole genome shotgun (WGS) entry which is preliminary data.</text>
</comment>
<evidence type="ECO:0000313" key="3">
    <source>
        <dbReference type="Proteomes" id="UP001369815"/>
    </source>
</evidence>
<dbReference type="AlphaFoldDB" id="A0AAX6ML62"/>
<feature type="compositionally biased region" description="Low complexity" evidence="1">
    <location>
        <begin position="99"/>
        <end position="118"/>
    </location>
</feature>
<dbReference type="Proteomes" id="UP001369815">
    <property type="component" value="Unassembled WGS sequence"/>
</dbReference>
<reference evidence="2 3" key="1">
    <citation type="journal article" date="2024" name="Front Chem Biol">
        <title>Unveiling the potential of Daldinia eschscholtzii MFLUCC 19-0629 through bioactivity and bioinformatics studies for enhanced sustainable agriculture production.</title>
        <authorList>
            <person name="Brooks S."/>
            <person name="Weaver J.A."/>
            <person name="Klomchit A."/>
            <person name="Alharthi S.A."/>
            <person name="Onlamun T."/>
            <person name="Nurani R."/>
            <person name="Vong T.K."/>
            <person name="Alberti F."/>
            <person name="Greco C."/>
        </authorList>
    </citation>
    <scope>NUCLEOTIDE SEQUENCE [LARGE SCALE GENOMIC DNA]</scope>
    <source>
        <strain evidence="2">MFLUCC 19-0629</strain>
    </source>
</reference>
<dbReference type="EMBL" id="JBANMG010000005">
    <property type="protein sequence ID" value="KAK6953183.1"/>
    <property type="molecule type" value="Genomic_DNA"/>
</dbReference>
<keyword evidence="3" id="KW-1185">Reference proteome</keyword>
<evidence type="ECO:0000256" key="1">
    <source>
        <dbReference type="SAM" id="MobiDB-lite"/>
    </source>
</evidence>
<proteinExistence type="predicted"/>
<name>A0AAX6ML62_9PEZI</name>
<feature type="compositionally biased region" description="Polar residues" evidence="1">
    <location>
        <begin position="53"/>
        <end position="74"/>
    </location>
</feature>
<protein>
    <submittedName>
        <fullName evidence="2">Uncharacterized protein</fullName>
    </submittedName>
</protein>
<accession>A0AAX6ML62</accession>